<protein>
    <recommendedName>
        <fullName evidence="9">Dopa decarboxylase</fullName>
    </recommendedName>
</protein>
<dbReference type="GO" id="GO:0019752">
    <property type="term" value="P:carboxylic acid metabolic process"/>
    <property type="evidence" value="ECO:0007669"/>
    <property type="project" value="InterPro"/>
</dbReference>
<evidence type="ECO:0000256" key="3">
    <source>
        <dbReference type="ARBA" id="ARBA00022898"/>
    </source>
</evidence>
<name>A0A9P0CVI1_9CUCU</name>
<reference evidence="7" key="1">
    <citation type="submission" date="2022-01" db="EMBL/GenBank/DDBJ databases">
        <authorList>
            <person name="King R."/>
        </authorList>
    </citation>
    <scope>NUCLEOTIDE SEQUENCE</scope>
</reference>
<dbReference type="Gene3D" id="3.90.1150.10">
    <property type="entry name" value="Aspartate Aminotransferase, domain 1"/>
    <property type="match status" value="1"/>
</dbReference>
<dbReference type="Pfam" id="PF00282">
    <property type="entry name" value="Pyridoxal_deC"/>
    <property type="match status" value="1"/>
</dbReference>
<evidence type="ECO:0000256" key="1">
    <source>
        <dbReference type="ARBA" id="ARBA00001933"/>
    </source>
</evidence>
<evidence type="ECO:0000256" key="4">
    <source>
        <dbReference type="ARBA" id="ARBA00023239"/>
    </source>
</evidence>
<dbReference type="CDD" id="cd06450">
    <property type="entry name" value="DOPA_deC_like"/>
    <property type="match status" value="1"/>
</dbReference>
<evidence type="ECO:0000256" key="2">
    <source>
        <dbReference type="ARBA" id="ARBA00009533"/>
    </source>
</evidence>
<gene>
    <name evidence="7" type="ORF">PSYICH_LOCUS9699</name>
</gene>
<comment type="cofactor">
    <cofactor evidence="1 5 6">
        <name>pyridoxal 5'-phosphate</name>
        <dbReference type="ChEBI" id="CHEBI:597326"/>
    </cofactor>
</comment>
<dbReference type="InterPro" id="IPR015424">
    <property type="entry name" value="PyrdxlP-dep_Trfase"/>
</dbReference>
<dbReference type="SUPFAM" id="SSF53383">
    <property type="entry name" value="PLP-dependent transferases"/>
    <property type="match status" value="1"/>
</dbReference>
<keyword evidence="3 5" id="KW-0663">Pyridoxal phosphate</keyword>
<dbReference type="GO" id="GO:0004058">
    <property type="term" value="F:aromatic-L-amino-acid decarboxylase activity"/>
    <property type="evidence" value="ECO:0007669"/>
    <property type="project" value="TreeGrafter"/>
</dbReference>
<evidence type="ECO:0000256" key="5">
    <source>
        <dbReference type="PIRSR" id="PIRSR602129-50"/>
    </source>
</evidence>
<dbReference type="Proteomes" id="UP001153636">
    <property type="component" value="Chromosome 3"/>
</dbReference>
<keyword evidence="4 6" id="KW-0456">Lyase</keyword>
<dbReference type="GO" id="GO:0006584">
    <property type="term" value="P:catecholamine metabolic process"/>
    <property type="evidence" value="ECO:0007669"/>
    <property type="project" value="TreeGrafter"/>
</dbReference>
<organism evidence="7 8">
    <name type="scientific">Psylliodes chrysocephalus</name>
    <dbReference type="NCBI Taxonomy" id="3402493"/>
    <lineage>
        <taxon>Eukaryota</taxon>
        <taxon>Metazoa</taxon>
        <taxon>Ecdysozoa</taxon>
        <taxon>Arthropoda</taxon>
        <taxon>Hexapoda</taxon>
        <taxon>Insecta</taxon>
        <taxon>Pterygota</taxon>
        <taxon>Neoptera</taxon>
        <taxon>Endopterygota</taxon>
        <taxon>Coleoptera</taxon>
        <taxon>Polyphaga</taxon>
        <taxon>Cucujiformia</taxon>
        <taxon>Chrysomeloidea</taxon>
        <taxon>Chrysomelidae</taxon>
        <taxon>Galerucinae</taxon>
        <taxon>Alticini</taxon>
        <taxon>Psylliodes</taxon>
    </lineage>
</organism>
<dbReference type="PRINTS" id="PR00800">
    <property type="entry name" value="YHDCRBOXLASE"/>
</dbReference>
<dbReference type="FunFam" id="3.40.640.10:FF:000025">
    <property type="entry name" value="Histidine decarboxylase"/>
    <property type="match status" value="1"/>
</dbReference>
<accession>A0A9P0CVI1</accession>
<dbReference type="GO" id="GO:0030170">
    <property type="term" value="F:pyridoxal phosphate binding"/>
    <property type="evidence" value="ECO:0007669"/>
    <property type="project" value="InterPro"/>
</dbReference>
<dbReference type="OrthoDB" id="639767at2759"/>
<dbReference type="GO" id="GO:0006520">
    <property type="term" value="P:amino acid metabolic process"/>
    <property type="evidence" value="ECO:0007669"/>
    <property type="project" value="InterPro"/>
</dbReference>
<dbReference type="PANTHER" id="PTHR11999:SF60">
    <property type="entry name" value="3,4-DIHYDROXYPHENYLACETALDEHYDE SYNTHASE"/>
    <property type="match status" value="1"/>
</dbReference>
<feature type="modified residue" description="N6-(pyridoxal phosphate)lysine" evidence="5">
    <location>
        <position position="303"/>
    </location>
</feature>
<evidence type="ECO:0008006" key="9">
    <source>
        <dbReference type="Google" id="ProtNLM"/>
    </source>
</evidence>
<dbReference type="InterPro" id="IPR002129">
    <property type="entry name" value="PyrdxlP-dep_de-COase"/>
</dbReference>
<evidence type="ECO:0000313" key="8">
    <source>
        <dbReference type="Proteomes" id="UP001153636"/>
    </source>
</evidence>
<dbReference type="Gene3D" id="3.40.640.10">
    <property type="entry name" value="Type I PLP-dependent aspartate aminotransferase-like (Major domain)"/>
    <property type="match status" value="1"/>
</dbReference>
<dbReference type="GO" id="GO:0005737">
    <property type="term" value="C:cytoplasm"/>
    <property type="evidence" value="ECO:0007669"/>
    <property type="project" value="TreeGrafter"/>
</dbReference>
<keyword evidence="8" id="KW-1185">Reference proteome</keyword>
<evidence type="ECO:0000313" key="7">
    <source>
        <dbReference type="EMBL" id="CAH1109021.1"/>
    </source>
</evidence>
<proteinExistence type="inferred from homology"/>
<dbReference type="FunFam" id="1.20.1340.10:FF:000001">
    <property type="entry name" value="Histidine decarboxylase"/>
    <property type="match status" value="1"/>
</dbReference>
<dbReference type="InterPro" id="IPR015421">
    <property type="entry name" value="PyrdxlP-dep_Trfase_major"/>
</dbReference>
<dbReference type="EMBL" id="OV651815">
    <property type="protein sequence ID" value="CAH1109021.1"/>
    <property type="molecule type" value="Genomic_DNA"/>
</dbReference>
<dbReference type="InterPro" id="IPR015422">
    <property type="entry name" value="PyrdxlP-dep_Trfase_small"/>
</dbReference>
<sequence length="514" mass="58184">MDVEEFREFGKASVDYIADYIENIRKKPVLPSVEPGYLKNEIPELAPITGEPWQNILPDVDRVILPGLTHWHSPHFHAYFPTANSFPGVVGELFSSGLGCISTDWQSNPACVELEVRMMDWLAKMLGLPEHFLNESEGPGGGVIQNAASESTLVGLLSGKQKTVKQVLEMNPHLTDAEVKAKLVTYTSKESNSSVEKASLLASVPMRLLPTDADCRLRADLLQEAIDKDKAEGLIPCCVVASLGTTGTCGFDDLEDIGRICEKEKIWLHVDAAYAGAALVCPEYRYLLKGIHFVDSFNFNPHKWFLTNSDCSAMWFKNTKDAEAAFKVKASIPTEPLFEPEIENWQIPTSRKFRALKLWFVMRLYGVQGIQKYIRHQVSLAKYLEKLVKADDRFELLVSRLGVVGFRLKGNDYMTQKLLDKITERKNLYIMPYYFQNKLMVRFVVCSRLTEKEDIDFAWNEIKSIVADTYFRDSNPELKNKKRESNLNSTILSKVATSTFSPELNEKLKVGLFL</sequence>
<dbReference type="InterPro" id="IPR010977">
    <property type="entry name" value="Aromatic_deC"/>
</dbReference>
<dbReference type="PANTHER" id="PTHR11999">
    <property type="entry name" value="GROUP II PYRIDOXAL-5-PHOSPHATE DECARBOXYLASE"/>
    <property type="match status" value="1"/>
</dbReference>
<dbReference type="Gene3D" id="1.20.1340.10">
    <property type="entry name" value="dopa decarboxylase, N-terminal domain"/>
    <property type="match status" value="1"/>
</dbReference>
<comment type="similarity">
    <text evidence="2 6">Belongs to the group II decarboxylase family.</text>
</comment>
<evidence type="ECO:0000256" key="6">
    <source>
        <dbReference type="RuleBase" id="RU000382"/>
    </source>
</evidence>
<dbReference type="AlphaFoldDB" id="A0A9P0CVI1"/>